<dbReference type="InterPro" id="IPR036527">
    <property type="entry name" value="SCP2_sterol-bd_dom_sf"/>
</dbReference>
<gene>
    <name evidence="2" type="ORF">SAMN05421508_102166</name>
</gene>
<evidence type="ECO:0000259" key="1">
    <source>
        <dbReference type="Pfam" id="PF02036"/>
    </source>
</evidence>
<reference evidence="2 3" key="1">
    <citation type="submission" date="2017-09" db="EMBL/GenBank/DDBJ databases">
        <authorList>
            <person name="Ehlers B."/>
            <person name="Leendertz F.H."/>
        </authorList>
    </citation>
    <scope>NUCLEOTIDE SEQUENCE [LARGE SCALE GENOMIC DNA]</scope>
    <source>
        <strain evidence="2 3">USBA 140</strain>
    </source>
</reference>
<evidence type="ECO:0000313" key="3">
    <source>
        <dbReference type="Proteomes" id="UP000219621"/>
    </source>
</evidence>
<name>A0A286G8U9_9PROT</name>
<evidence type="ECO:0000313" key="2">
    <source>
        <dbReference type="EMBL" id="SOD91902.1"/>
    </source>
</evidence>
<proteinExistence type="predicted"/>
<dbReference type="SUPFAM" id="SSF55718">
    <property type="entry name" value="SCP-like"/>
    <property type="match status" value="1"/>
</dbReference>
<protein>
    <submittedName>
        <fullName evidence="2">Ubiquinone biosynthesis protein UbiJ, contains SCP2 domain</fullName>
    </submittedName>
</protein>
<dbReference type="EMBL" id="OCNJ01000002">
    <property type="protein sequence ID" value="SOD91902.1"/>
    <property type="molecule type" value="Genomic_DNA"/>
</dbReference>
<feature type="domain" description="SCP2" evidence="1">
    <location>
        <begin position="46"/>
        <end position="137"/>
    </location>
</feature>
<keyword evidence="2" id="KW-0830">Ubiquinone</keyword>
<dbReference type="Pfam" id="PF02036">
    <property type="entry name" value="SCP2"/>
    <property type="match status" value="1"/>
</dbReference>
<keyword evidence="3" id="KW-1185">Reference proteome</keyword>
<sequence>MSHHSSAATLSPSLIGGLLLRPVPLPVLRAVARPLLTRVVGHLAPLLADRLSGLAGTVAIVPAGWPVALLLTIGAGGLDADVTRAEGVEATAVVRAPVEVLLGMLDGAGGLDGDAGLFARLLTIEGDTGLVMALRYALEDGGIDASALLSRLPGAERAVGLVRRVHAAATHDLAVLQQAVVAPLRTELARQEARLSRLEQDAARRRR</sequence>
<dbReference type="RefSeq" id="WP_176525037.1">
    <property type="nucleotide sequence ID" value="NZ_OCNJ01000002.1"/>
</dbReference>
<organism evidence="2 3">
    <name type="scientific">Caenispirillum bisanense</name>
    <dbReference type="NCBI Taxonomy" id="414052"/>
    <lineage>
        <taxon>Bacteria</taxon>
        <taxon>Pseudomonadati</taxon>
        <taxon>Pseudomonadota</taxon>
        <taxon>Alphaproteobacteria</taxon>
        <taxon>Rhodospirillales</taxon>
        <taxon>Novispirillaceae</taxon>
        <taxon>Caenispirillum</taxon>
    </lineage>
</organism>
<dbReference type="Proteomes" id="UP000219621">
    <property type="component" value="Unassembled WGS sequence"/>
</dbReference>
<dbReference type="AlphaFoldDB" id="A0A286G8U9"/>
<dbReference type="InterPro" id="IPR003033">
    <property type="entry name" value="SCP2_sterol-bd_dom"/>
</dbReference>
<accession>A0A286G8U9</accession>